<dbReference type="InterPro" id="IPR000383">
    <property type="entry name" value="Xaa-Pro-like_dom"/>
</dbReference>
<evidence type="ECO:0000313" key="3">
    <source>
        <dbReference type="EMBL" id="KNE60789.1"/>
    </source>
</evidence>
<dbReference type="AlphaFoldDB" id="A0A0L0SED1"/>
<protein>
    <recommendedName>
        <fullName evidence="2">Xaa-Pro dipeptidyl-peptidase-like domain-containing protein</fullName>
    </recommendedName>
</protein>
<dbReference type="SUPFAM" id="SSF53474">
    <property type="entry name" value="alpha/beta-Hydrolases"/>
    <property type="match status" value="1"/>
</dbReference>
<accession>A0A0L0SED1</accession>
<proteinExistence type="predicted"/>
<feature type="compositionally biased region" description="Basic and acidic residues" evidence="1">
    <location>
        <begin position="429"/>
        <end position="466"/>
    </location>
</feature>
<reference evidence="3 4" key="1">
    <citation type="submission" date="2009-11" db="EMBL/GenBank/DDBJ databases">
        <title>Annotation of Allomyces macrogynus ATCC 38327.</title>
        <authorList>
            <consortium name="The Broad Institute Genome Sequencing Platform"/>
            <person name="Russ C."/>
            <person name="Cuomo C."/>
            <person name="Burger G."/>
            <person name="Gray M.W."/>
            <person name="Holland P.W.H."/>
            <person name="King N."/>
            <person name="Lang F.B.F."/>
            <person name="Roger A.J."/>
            <person name="Ruiz-Trillo I."/>
            <person name="Young S.K."/>
            <person name="Zeng Q."/>
            <person name="Gargeya S."/>
            <person name="Fitzgerald M."/>
            <person name="Haas B."/>
            <person name="Abouelleil A."/>
            <person name="Alvarado L."/>
            <person name="Arachchi H.M."/>
            <person name="Berlin A."/>
            <person name="Chapman S.B."/>
            <person name="Gearin G."/>
            <person name="Goldberg J."/>
            <person name="Griggs A."/>
            <person name="Gujja S."/>
            <person name="Hansen M."/>
            <person name="Heiman D."/>
            <person name="Howarth C."/>
            <person name="Larimer J."/>
            <person name="Lui A."/>
            <person name="MacDonald P.J.P."/>
            <person name="McCowen C."/>
            <person name="Montmayeur A."/>
            <person name="Murphy C."/>
            <person name="Neiman D."/>
            <person name="Pearson M."/>
            <person name="Priest M."/>
            <person name="Roberts A."/>
            <person name="Saif S."/>
            <person name="Shea T."/>
            <person name="Sisk P."/>
            <person name="Stolte C."/>
            <person name="Sykes S."/>
            <person name="Wortman J."/>
            <person name="Nusbaum C."/>
            <person name="Birren B."/>
        </authorList>
    </citation>
    <scope>NUCLEOTIDE SEQUENCE [LARGE SCALE GENOMIC DNA]</scope>
    <source>
        <strain evidence="3 4">ATCC 38327</strain>
    </source>
</reference>
<name>A0A0L0SED1_ALLM3</name>
<sequence>MPPLRSARPESSTGSDLSAASSTDDARSDRSATARLPAMVGSASAAAAAFFSSATSFRSESVARSNSTRRRPRAPDTPMPTEETVFVPVSSKITLEARIHHGIPNGRGDGWGVIISHPYARLGGDLDNAVVRELAAAIATQLGVPVLRYNMRGVGKSTGKPSLTATAEANDLHALVDWWTVTSHAQSPPMHVDPSTGTSWLRAKPSKIILVGYSYGAMVSVPVARTHPCVKAAVFVSPPSRLVPVLAGFRAAAAFRDPLPPTLPKLFVLGNQDQFANAKHMVTYAEDLVGLSNSPGAVPPMPSPADKPAAMVAIEDVEQVAATKVAFEGRAADPPKLAALGAQVVVVPGADHFWAGEEDAAADLVVRYVRAVISAADGVQYGYVAAPALPPRPPKRALPRDFFARAPRTTSTSSSSSQPHAHSHHHSRHCSDHAHHQHHDSTDLGDSRAAATDRHTKQHRSSDKHTSSAPPPSPPARSGYWPDPSPRTSSSSSSTRATTSSSRRRSGSSSGSHDVSAAVPPPPPPPPRTPPPADLWGFGADSGDAGDALERAASLAVDDSEILDALGALGDAEWLKAMQGGSTVVVTSMDGAGEGEVVMFEEEHPVDSSGHQEQQQQQRRPRHEHGDEGGDGASMMVLDLPDETVDAPGAGGTNGHGRPPAPPTMTIAAHDPPPATQSTHPPPIATTTADDPLTGTVAPPATNALNFDPFGPDAPPPLDLATCMAETEQLNARLTALGDRLTATLAKFGARLAANNDLFRAQRAMFQASRAAEQAKQAALQRAAQRKVGEIKAVSSVPGAHPGASSTGTGAGAARML</sequence>
<dbReference type="Proteomes" id="UP000054350">
    <property type="component" value="Unassembled WGS sequence"/>
</dbReference>
<feature type="compositionally biased region" description="Low complexity" evidence="1">
    <location>
        <begin position="803"/>
        <end position="817"/>
    </location>
</feature>
<feature type="compositionally biased region" description="Pro residues" evidence="1">
    <location>
        <begin position="519"/>
        <end position="533"/>
    </location>
</feature>
<keyword evidence="4" id="KW-1185">Reference proteome</keyword>
<dbReference type="PANTHER" id="PTHR42103">
    <property type="entry name" value="ALPHA/BETA-HYDROLASES SUPERFAMILY PROTEIN"/>
    <property type="match status" value="1"/>
</dbReference>
<evidence type="ECO:0000256" key="1">
    <source>
        <dbReference type="SAM" id="MobiDB-lite"/>
    </source>
</evidence>
<feature type="region of interest" description="Disordered" evidence="1">
    <location>
        <begin position="407"/>
        <end position="545"/>
    </location>
</feature>
<reference evidence="4" key="2">
    <citation type="submission" date="2009-11" db="EMBL/GenBank/DDBJ databases">
        <title>The Genome Sequence of Allomyces macrogynus strain ATCC 38327.</title>
        <authorList>
            <consortium name="The Broad Institute Genome Sequencing Platform"/>
            <person name="Russ C."/>
            <person name="Cuomo C."/>
            <person name="Shea T."/>
            <person name="Young S.K."/>
            <person name="Zeng Q."/>
            <person name="Koehrsen M."/>
            <person name="Haas B."/>
            <person name="Borodovsky M."/>
            <person name="Guigo R."/>
            <person name="Alvarado L."/>
            <person name="Berlin A."/>
            <person name="Borenstein D."/>
            <person name="Chen Z."/>
            <person name="Engels R."/>
            <person name="Freedman E."/>
            <person name="Gellesch M."/>
            <person name="Goldberg J."/>
            <person name="Griggs A."/>
            <person name="Gujja S."/>
            <person name="Heiman D."/>
            <person name="Hepburn T."/>
            <person name="Howarth C."/>
            <person name="Jen D."/>
            <person name="Larson L."/>
            <person name="Lewis B."/>
            <person name="Mehta T."/>
            <person name="Park D."/>
            <person name="Pearson M."/>
            <person name="Roberts A."/>
            <person name="Saif S."/>
            <person name="Shenoy N."/>
            <person name="Sisk P."/>
            <person name="Stolte C."/>
            <person name="Sykes S."/>
            <person name="Walk T."/>
            <person name="White J."/>
            <person name="Yandava C."/>
            <person name="Burger G."/>
            <person name="Gray M.W."/>
            <person name="Holland P.W.H."/>
            <person name="King N."/>
            <person name="Lang F.B.F."/>
            <person name="Roger A.J."/>
            <person name="Ruiz-Trillo I."/>
            <person name="Lander E."/>
            <person name="Nusbaum C."/>
        </authorList>
    </citation>
    <scope>NUCLEOTIDE SEQUENCE [LARGE SCALE GENOMIC DNA]</scope>
    <source>
        <strain evidence="4">ATCC 38327</strain>
    </source>
</reference>
<dbReference type="VEuPathDB" id="FungiDB:AMAG_18607"/>
<organism evidence="3 4">
    <name type="scientific">Allomyces macrogynus (strain ATCC 38327)</name>
    <name type="common">Allomyces javanicus var. macrogynus</name>
    <dbReference type="NCBI Taxonomy" id="578462"/>
    <lineage>
        <taxon>Eukaryota</taxon>
        <taxon>Fungi</taxon>
        <taxon>Fungi incertae sedis</taxon>
        <taxon>Blastocladiomycota</taxon>
        <taxon>Blastocladiomycetes</taxon>
        <taxon>Blastocladiales</taxon>
        <taxon>Blastocladiaceae</taxon>
        <taxon>Allomyces</taxon>
    </lineage>
</organism>
<feature type="region of interest" description="Disordered" evidence="1">
    <location>
        <begin position="1"/>
        <end position="34"/>
    </location>
</feature>
<feature type="region of interest" description="Disordered" evidence="1">
    <location>
        <begin position="603"/>
        <end position="709"/>
    </location>
</feature>
<feature type="domain" description="Xaa-Pro dipeptidyl-peptidase-like" evidence="2">
    <location>
        <begin position="139"/>
        <end position="241"/>
    </location>
</feature>
<dbReference type="PANTHER" id="PTHR42103:SF2">
    <property type="entry name" value="AB HYDROLASE-1 DOMAIN-CONTAINING PROTEIN"/>
    <property type="match status" value="1"/>
</dbReference>
<dbReference type="STRING" id="578462.A0A0L0SED1"/>
<feature type="compositionally biased region" description="Low complexity" evidence="1">
    <location>
        <begin position="486"/>
        <end position="512"/>
    </location>
</feature>
<feature type="compositionally biased region" description="Low complexity" evidence="1">
    <location>
        <begin position="407"/>
        <end position="420"/>
    </location>
</feature>
<feature type="compositionally biased region" description="Low complexity" evidence="1">
    <location>
        <begin position="11"/>
        <end position="23"/>
    </location>
</feature>
<dbReference type="OrthoDB" id="10260961at2759"/>
<gene>
    <name evidence="3" type="ORF">AMAG_18607</name>
</gene>
<dbReference type="eggNOG" id="ENOG502QR04">
    <property type="taxonomic scope" value="Eukaryota"/>
</dbReference>
<feature type="compositionally biased region" description="Pro residues" evidence="1">
    <location>
        <begin position="671"/>
        <end position="684"/>
    </location>
</feature>
<dbReference type="EMBL" id="GG745336">
    <property type="protein sequence ID" value="KNE60789.1"/>
    <property type="molecule type" value="Genomic_DNA"/>
</dbReference>
<dbReference type="Gene3D" id="3.40.50.1820">
    <property type="entry name" value="alpha/beta hydrolase"/>
    <property type="match status" value="1"/>
</dbReference>
<evidence type="ECO:0000313" key="4">
    <source>
        <dbReference type="Proteomes" id="UP000054350"/>
    </source>
</evidence>
<dbReference type="InterPro" id="IPR029058">
    <property type="entry name" value="AB_hydrolase_fold"/>
</dbReference>
<dbReference type="Pfam" id="PF02129">
    <property type="entry name" value="Peptidase_S15"/>
    <property type="match status" value="1"/>
</dbReference>
<dbReference type="GO" id="GO:0016787">
    <property type="term" value="F:hydrolase activity"/>
    <property type="evidence" value="ECO:0007669"/>
    <property type="project" value="InterPro"/>
</dbReference>
<feature type="region of interest" description="Disordered" evidence="1">
    <location>
        <begin position="61"/>
        <end position="82"/>
    </location>
</feature>
<feature type="region of interest" description="Disordered" evidence="1">
    <location>
        <begin position="796"/>
        <end position="817"/>
    </location>
</feature>
<evidence type="ECO:0000259" key="2">
    <source>
        <dbReference type="Pfam" id="PF02129"/>
    </source>
</evidence>